<gene>
    <name evidence="3" type="ORF">OVN521_LOCUS46549</name>
    <name evidence="2" type="ORF">WKI299_LOCUS29035</name>
</gene>
<evidence type="ECO:0000313" key="3">
    <source>
        <dbReference type="EMBL" id="CAF4641680.1"/>
    </source>
</evidence>
<comment type="caution">
    <text evidence="3">The sequence shown here is derived from an EMBL/GenBank/DDBJ whole genome shotgun (WGS) entry which is preliminary data.</text>
</comment>
<dbReference type="Proteomes" id="UP000663856">
    <property type="component" value="Unassembled WGS sequence"/>
</dbReference>
<feature type="compositionally biased region" description="Acidic residues" evidence="1">
    <location>
        <begin position="36"/>
        <end position="47"/>
    </location>
</feature>
<proteinExistence type="predicted"/>
<dbReference type="AlphaFoldDB" id="A0A821F1S0"/>
<sequence>ESDSSADNDQCEIVTDTEDSENLLVNLNKYLNVDSTDNDEASADEEHEQNVLEKSIDEDGEDVSL</sequence>
<evidence type="ECO:0000256" key="1">
    <source>
        <dbReference type="SAM" id="MobiDB-lite"/>
    </source>
</evidence>
<dbReference type="EMBL" id="CAJOBG010083889">
    <property type="protein sequence ID" value="CAF4641680.1"/>
    <property type="molecule type" value="Genomic_DNA"/>
</dbReference>
<feature type="region of interest" description="Disordered" evidence="1">
    <location>
        <begin position="35"/>
        <end position="65"/>
    </location>
</feature>
<dbReference type="Proteomes" id="UP000663866">
    <property type="component" value="Unassembled WGS sequence"/>
</dbReference>
<name>A0A821F1S0_9BILA</name>
<reference evidence="3" key="1">
    <citation type="submission" date="2021-02" db="EMBL/GenBank/DDBJ databases">
        <authorList>
            <person name="Nowell W R."/>
        </authorList>
    </citation>
    <scope>NUCLEOTIDE SEQUENCE</scope>
</reference>
<accession>A0A821F1S0</accession>
<evidence type="ECO:0000313" key="4">
    <source>
        <dbReference type="Proteomes" id="UP000663866"/>
    </source>
</evidence>
<organism evidence="3 4">
    <name type="scientific">Rotaria magnacalcarata</name>
    <dbReference type="NCBI Taxonomy" id="392030"/>
    <lineage>
        <taxon>Eukaryota</taxon>
        <taxon>Metazoa</taxon>
        <taxon>Spiralia</taxon>
        <taxon>Gnathifera</taxon>
        <taxon>Rotifera</taxon>
        <taxon>Eurotatoria</taxon>
        <taxon>Bdelloidea</taxon>
        <taxon>Philodinida</taxon>
        <taxon>Philodinidae</taxon>
        <taxon>Rotaria</taxon>
    </lineage>
</organism>
<feature type="non-terminal residue" evidence="3">
    <location>
        <position position="1"/>
    </location>
</feature>
<keyword evidence="4" id="KW-1185">Reference proteome</keyword>
<feature type="compositionally biased region" description="Basic and acidic residues" evidence="1">
    <location>
        <begin position="48"/>
        <end position="57"/>
    </location>
</feature>
<protein>
    <submittedName>
        <fullName evidence="3">Uncharacterized protein</fullName>
    </submittedName>
</protein>
<evidence type="ECO:0000313" key="2">
    <source>
        <dbReference type="EMBL" id="CAF2144561.1"/>
    </source>
</evidence>
<dbReference type="EMBL" id="CAJNRF010012777">
    <property type="protein sequence ID" value="CAF2144561.1"/>
    <property type="molecule type" value="Genomic_DNA"/>
</dbReference>